<comment type="caution">
    <text evidence="2">The sequence shown here is derived from an EMBL/GenBank/DDBJ whole genome shotgun (WGS) entry which is preliminary data.</text>
</comment>
<evidence type="ECO:0000313" key="3">
    <source>
        <dbReference type="Proteomes" id="UP000178155"/>
    </source>
</evidence>
<dbReference type="InterPro" id="IPR000719">
    <property type="entry name" value="Prot_kinase_dom"/>
</dbReference>
<dbReference type="Proteomes" id="UP000178155">
    <property type="component" value="Unassembled WGS sequence"/>
</dbReference>
<accession>A0A1F8HAW7</accession>
<dbReference type="EMBL" id="MGKW01000014">
    <property type="protein sequence ID" value="OGN34320.1"/>
    <property type="molecule type" value="Genomic_DNA"/>
</dbReference>
<dbReference type="Pfam" id="PF00069">
    <property type="entry name" value="Pkinase"/>
    <property type="match status" value="1"/>
</dbReference>
<evidence type="ECO:0000259" key="1">
    <source>
        <dbReference type="PROSITE" id="PS50011"/>
    </source>
</evidence>
<reference evidence="2 3" key="1">
    <citation type="journal article" date="2016" name="Nat. Commun.">
        <title>Thousands of microbial genomes shed light on interconnected biogeochemical processes in an aquifer system.</title>
        <authorList>
            <person name="Anantharaman K."/>
            <person name="Brown C.T."/>
            <person name="Hug L.A."/>
            <person name="Sharon I."/>
            <person name="Castelle C.J."/>
            <person name="Probst A.J."/>
            <person name="Thomas B.C."/>
            <person name="Singh A."/>
            <person name="Wilkins M.J."/>
            <person name="Karaoz U."/>
            <person name="Brodie E.L."/>
            <person name="Williams K.H."/>
            <person name="Hubbard S.S."/>
            <person name="Banfield J.F."/>
        </authorList>
    </citation>
    <scope>NUCLEOTIDE SEQUENCE [LARGE SCALE GENOMIC DNA]</scope>
</reference>
<evidence type="ECO:0000313" key="2">
    <source>
        <dbReference type="EMBL" id="OGN34320.1"/>
    </source>
</evidence>
<dbReference type="PROSITE" id="PS50011">
    <property type="entry name" value="PROTEIN_KINASE_DOM"/>
    <property type="match status" value="1"/>
</dbReference>
<dbReference type="GO" id="GO:0005524">
    <property type="term" value="F:ATP binding"/>
    <property type="evidence" value="ECO:0007669"/>
    <property type="project" value="InterPro"/>
</dbReference>
<feature type="domain" description="Protein kinase" evidence="1">
    <location>
        <begin position="24"/>
        <end position="231"/>
    </location>
</feature>
<organism evidence="2 3">
    <name type="scientific">Candidatus Yanofskybacteria bacterium RIFCSPLOWO2_02_FULL_47_9b</name>
    <dbReference type="NCBI Taxonomy" id="1802708"/>
    <lineage>
        <taxon>Bacteria</taxon>
        <taxon>Candidatus Yanofskyibacteriota</taxon>
    </lineage>
</organism>
<proteinExistence type="predicted"/>
<dbReference type="SUPFAM" id="SSF56112">
    <property type="entry name" value="Protein kinase-like (PK-like)"/>
    <property type="match status" value="1"/>
</dbReference>
<dbReference type="InterPro" id="IPR011009">
    <property type="entry name" value="Kinase-like_dom_sf"/>
</dbReference>
<dbReference type="Gene3D" id="1.10.510.10">
    <property type="entry name" value="Transferase(Phosphotransferase) domain 1"/>
    <property type="match status" value="1"/>
</dbReference>
<gene>
    <name evidence="2" type="ORF">A3I39_01865</name>
</gene>
<sequence length="231" mass="26384">MGNPDFKTEFDKLFQHFSEEIAEIRKGRLLGEGRAAKVFDLTDSWGGHPVCVKLYHPHLSELSPIEYKKVQAVTPADEFSMQDRLFTEKFPVSEPLYTDTEDGQPYIVMEKIHGYTLTEINENGGLIVSPTWAELEKLITELNNQRRIVHRDLHPGNIMLQTEQRISSTGRKLSGKLYIIDFGSSKSIFSDNPTLEDFSLTIGNSVIKYTTDHFHVRILKPRTGGDNLFLR</sequence>
<protein>
    <recommendedName>
        <fullName evidence="1">Protein kinase domain-containing protein</fullName>
    </recommendedName>
</protein>
<name>A0A1F8HAW7_9BACT</name>
<dbReference type="GO" id="GO:0004672">
    <property type="term" value="F:protein kinase activity"/>
    <property type="evidence" value="ECO:0007669"/>
    <property type="project" value="InterPro"/>
</dbReference>
<dbReference type="AlphaFoldDB" id="A0A1F8HAW7"/>